<evidence type="ECO:0000256" key="1">
    <source>
        <dbReference type="SAM" id="MobiDB-lite"/>
    </source>
</evidence>
<accession>A0A2I0AHN3</accession>
<sequence>MLQPSRIPRRSTNIKRYRPPFAAAGLPGSRQTTRTQSLSITFPPENHNGATHPIVYKYR</sequence>
<dbReference type="EMBL" id="KZ451980">
    <property type="protein sequence ID" value="PKA55069.1"/>
    <property type="molecule type" value="Genomic_DNA"/>
</dbReference>
<evidence type="ECO:0000313" key="2">
    <source>
        <dbReference type="EMBL" id="PKA55069.1"/>
    </source>
</evidence>
<feature type="compositionally biased region" description="Polar residues" evidence="1">
    <location>
        <begin position="29"/>
        <end position="40"/>
    </location>
</feature>
<name>A0A2I0AHN3_9ASPA</name>
<feature type="region of interest" description="Disordered" evidence="1">
    <location>
        <begin position="1"/>
        <end position="59"/>
    </location>
</feature>
<protein>
    <submittedName>
        <fullName evidence="2">Uncharacterized protein</fullName>
    </submittedName>
</protein>
<reference evidence="2 3" key="1">
    <citation type="journal article" date="2017" name="Nature">
        <title>The Apostasia genome and the evolution of orchids.</title>
        <authorList>
            <person name="Zhang G.Q."/>
            <person name="Liu K.W."/>
            <person name="Li Z."/>
            <person name="Lohaus R."/>
            <person name="Hsiao Y.Y."/>
            <person name="Niu S.C."/>
            <person name="Wang J.Y."/>
            <person name="Lin Y.C."/>
            <person name="Xu Q."/>
            <person name="Chen L.J."/>
            <person name="Yoshida K."/>
            <person name="Fujiwara S."/>
            <person name="Wang Z.W."/>
            <person name="Zhang Y.Q."/>
            <person name="Mitsuda N."/>
            <person name="Wang M."/>
            <person name="Liu G.H."/>
            <person name="Pecoraro L."/>
            <person name="Huang H.X."/>
            <person name="Xiao X.J."/>
            <person name="Lin M."/>
            <person name="Wu X.Y."/>
            <person name="Wu W.L."/>
            <person name="Chen Y.Y."/>
            <person name="Chang S.B."/>
            <person name="Sakamoto S."/>
            <person name="Ohme-Takagi M."/>
            <person name="Yagi M."/>
            <person name="Zeng S.J."/>
            <person name="Shen C.Y."/>
            <person name="Yeh C.M."/>
            <person name="Luo Y.B."/>
            <person name="Tsai W.C."/>
            <person name="Van de Peer Y."/>
            <person name="Liu Z.J."/>
        </authorList>
    </citation>
    <scope>NUCLEOTIDE SEQUENCE [LARGE SCALE GENOMIC DNA]</scope>
    <source>
        <strain evidence="3">cv. Shenzhen</strain>
        <tissue evidence="2">Stem</tissue>
    </source>
</reference>
<dbReference type="AlphaFoldDB" id="A0A2I0AHN3"/>
<dbReference type="Proteomes" id="UP000236161">
    <property type="component" value="Unassembled WGS sequence"/>
</dbReference>
<feature type="compositionally biased region" description="Basic residues" evidence="1">
    <location>
        <begin position="7"/>
        <end position="18"/>
    </location>
</feature>
<organism evidence="2 3">
    <name type="scientific">Apostasia shenzhenica</name>
    <dbReference type="NCBI Taxonomy" id="1088818"/>
    <lineage>
        <taxon>Eukaryota</taxon>
        <taxon>Viridiplantae</taxon>
        <taxon>Streptophyta</taxon>
        <taxon>Embryophyta</taxon>
        <taxon>Tracheophyta</taxon>
        <taxon>Spermatophyta</taxon>
        <taxon>Magnoliopsida</taxon>
        <taxon>Liliopsida</taxon>
        <taxon>Asparagales</taxon>
        <taxon>Orchidaceae</taxon>
        <taxon>Apostasioideae</taxon>
        <taxon>Apostasia</taxon>
    </lineage>
</organism>
<keyword evidence="3" id="KW-1185">Reference proteome</keyword>
<gene>
    <name evidence="2" type="ORF">AXF42_Ash003706</name>
</gene>
<evidence type="ECO:0000313" key="3">
    <source>
        <dbReference type="Proteomes" id="UP000236161"/>
    </source>
</evidence>
<proteinExistence type="predicted"/>